<evidence type="ECO:0000256" key="1">
    <source>
        <dbReference type="ARBA" id="ARBA00004141"/>
    </source>
</evidence>
<dbReference type="InterPro" id="IPR003834">
    <property type="entry name" value="Cyt_c_assmbl_TM_dom"/>
</dbReference>
<dbReference type="AlphaFoldDB" id="A0A7C4MKS8"/>
<sequence>MMETLMLTVNEWMSSGSVFALIGCFAWGMISVMLSPCHLASIPLIVAYVGGQETSVQPKKAVGYSAAFTLGLFLTIAIVGVVCALLGRMLGDISVWFQVLVGAVLIWVALGMLGVQACSMSGSLLYRLKFQGVAGAFGLGLAYGVLSGSCTFGFIAPILAIVTVQQQVGTGILMMVVFALGHCLPIVVAGSSTAFVRRLTENSAWQGAGTWFRRGAGVVIALLGLYFIVSPWATAMNS</sequence>
<dbReference type="EMBL" id="DSUH01000063">
    <property type="protein sequence ID" value="HGU31762.1"/>
    <property type="molecule type" value="Genomic_DNA"/>
</dbReference>
<reference evidence="9" key="1">
    <citation type="journal article" date="2020" name="mSystems">
        <title>Genome- and Community-Level Interaction Insights into Carbon Utilization and Element Cycling Functions of Hydrothermarchaeota in Hydrothermal Sediment.</title>
        <authorList>
            <person name="Zhou Z."/>
            <person name="Liu Y."/>
            <person name="Xu W."/>
            <person name="Pan J."/>
            <person name="Luo Z.H."/>
            <person name="Li M."/>
        </authorList>
    </citation>
    <scope>NUCLEOTIDE SEQUENCE [LARGE SCALE GENOMIC DNA]</scope>
    <source>
        <strain evidence="9">SpSt-477</strain>
    </source>
</reference>
<accession>A0A7C4MKS8</accession>
<evidence type="ECO:0000256" key="7">
    <source>
        <dbReference type="SAM" id="Phobius"/>
    </source>
</evidence>
<dbReference type="PANTHER" id="PTHR31272">
    <property type="entry name" value="CYTOCHROME C-TYPE BIOGENESIS PROTEIN HI_1454-RELATED"/>
    <property type="match status" value="1"/>
</dbReference>
<keyword evidence="6 7" id="KW-0472">Membrane</keyword>
<dbReference type="GO" id="GO:0017004">
    <property type="term" value="P:cytochrome complex assembly"/>
    <property type="evidence" value="ECO:0007669"/>
    <property type="project" value="UniProtKB-KW"/>
</dbReference>
<comment type="similarity">
    <text evidence="2">Belongs to the DsbD family.</text>
</comment>
<comment type="caution">
    <text evidence="9">The sequence shown here is derived from an EMBL/GenBank/DDBJ whole genome shotgun (WGS) entry which is preliminary data.</text>
</comment>
<feature type="domain" description="Cytochrome C biogenesis protein transmembrane" evidence="8">
    <location>
        <begin position="20"/>
        <end position="194"/>
    </location>
</feature>
<evidence type="ECO:0000313" key="9">
    <source>
        <dbReference type="EMBL" id="HGU31762.1"/>
    </source>
</evidence>
<keyword evidence="5 7" id="KW-1133">Transmembrane helix</keyword>
<evidence type="ECO:0000256" key="4">
    <source>
        <dbReference type="ARBA" id="ARBA00022748"/>
    </source>
</evidence>
<organism evidence="9">
    <name type="scientific">Desulfatirhabdium butyrativorans</name>
    <dbReference type="NCBI Taxonomy" id="340467"/>
    <lineage>
        <taxon>Bacteria</taxon>
        <taxon>Pseudomonadati</taxon>
        <taxon>Thermodesulfobacteriota</taxon>
        <taxon>Desulfobacteria</taxon>
        <taxon>Desulfobacterales</taxon>
        <taxon>Desulfatirhabdiaceae</taxon>
        <taxon>Desulfatirhabdium</taxon>
    </lineage>
</organism>
<feature type="transmembrane region" description="Helical" evidence="7">
    <location>
        <begin position="172"/>
        <end position="196"/>
    </location>
</feature>
<proteinExistence type="inferred from homology"/>
<protein>
    <submittedName>
        <fullName evidence="9">Cytochrome C biosynthesis protein</fullName>
    </submittedName>
</protein>
<feature type="transmembrane region" description="Helical" evidence="7">
    <location>
        <begin position="20"/>
        <end position="49"/>
    </location>
</feature>
<name>A0A7C4MKS8_9BACT</name>
<feature type="transmembrane region" description="Helical" evidence="7">
    <location>
        <begin position="136"/>
        <end position="160"/>
    </location>
</feature>
<feature type="transmembrane region" description="Helical" evidence="7">
    <location>
        <begin position="61"/>
        <end position="87"/>
    </location>
</feature>
<keyword evidence="4" id="KW-0201">Cytochrome c-type biogenesis</keyword>
<feature type="transmembrane region" description="Helical" evidence="7">
    <location>
        <begin position="216"/>
        <end position="235"/>
    </location>
</feature>
<gene>
    <name evidence="9" type="ORF">ENS29_02775</name>
</gene>
<keyword evidence="3 7" id="KW-0812">Transmembrane</keyword>
<dbReference type="Pfam" id="PF02683">
    <property type="entry name" value="DsbD_TM"/>
    <property type="match status" value="1"/>
</dbReference>
<feature type="transmembrane region" description="Helical" evidence="7">
    <location>
        <begin position="93"/>
        <end position="115"/>
    </location>
</feature>
<comment type="subcellular location">
    <subcellularLocation>
        <location evidence="1">Membrane</location>
        <topology evidence="1">Multi-pass membrane protein</topology>
    </subcellularLocation>
</comment>
<dbReference type="GO" id="GO:0016020">
    <property type="term" value="C:membrane"/>
    <property type="evidence" value="ECO:0007669"/>
    <property type="project" value="UniProtKB-SubCell"/>
</dbReference>
<evidence type="ECO:0000256" key="6">
    <source>
        <dbReference type="ARBA" id="ARBA00023136"/>
    </source>
</evidence>
<dbReference type="InterPro" id="IPR051790">
    <property type="entry name" value="Cytochrome_c-biogenesis_DsbD"/>
</dbReference>
<evidence type="ECO:0000259" key="8">
    <source>
        <dbReference type="Pfam" id="PF02683"/>
    </source>
</evidence>
<evidence type="ECO:0000256" key="3">
    <source>
        <dbReference type="ARBA" id="ARBA00022692"/>
    </source>
</evidence>
<evidence type="ECO:0000256" key="2">
    <source>
        <dbReference type="ARBA" id="ARBA00006143"/>
    </source>
</evidence>
<evidence type="ECO:0000256" key="5">
    <source>
        <dbReference type="ARBA" id="ARBA00022989"/>
    </source>
</evidence>
<dbReference type="PANTHER" id="PTHR31272:SF6">
    <property type="entry name" value="CYTOCHROME C-TYPE BIOGENESIS CCDA-LIKE CHLOROPLASTIC PROTEIN"/>
    <property type="match status" value="1"/>
</dbReference>